<gene>
    <name evidence="7" type="ORF">FYJ33_13850</name>
</gene>
<comment type="caution">
    <text evidence="7">The sequence shown here is derived from an EMBL/GenBank/DDBJ whole genome shotgun (WGS) entry which is preliminary data.</text>
</comment>
<evidence type="ECO:0000313" key="7">
    <source>
        <dbReference type="EMBL" id="MSR92445.1"/>
    </source>
</evidence>
<dbReference type="PANTHER" id="PTHR43077:SF5">
    <property type="entry name" value="PHAGE INFECTION PROTEIN"/>
    <property type="match status" value="1"/>
</dbReference>
<organism evidence="7 8">
    <name type="scientific">Inconstantimicrobium porci</name>
    <dbReference type="NCBI Taxonomy" id="2652291"/>
    <lineage>
        <taxon>Bacteria</taxon>
        <taxon>Bacillati</taxon>
        <taxon>Bacillota</taxon>
        <taxon>Clostridia</taxon>
        <taxon>Eubacteriales</taxon>
        <taxon>Clostridiaceae</taxon>
        <taxon>Inconstantimicrobium</taxon>
    </lineage>
</organism>
<feature type="transmembrane region" description="Helical" evidence="5">
    <location>
        <begin position="718"/>
        <end position="737"/>
    </location>
</feature>
<dbReference type="InterPro" id="IPR051328">
    <property type="entry name" value="T7SS_ABC-Transporter"/>
</dbReference>
<sequence>MKLFNVCKKELKTLWKNKIKIVATLAVIIIPLLYTFSYLKAYWDPYGDLKNYHVAIINNDTGATLDGKKVNYGNETIDKLKKKTEIGFDFVDKNTAEHGLKYDKYFASIEIPNDFSKKIVEAKDGSAVAPTINFVSNNKKNYIATKISENIKTTIISQLKQSISEEYAETAFSSIYESKDGLKDAATGTDKLIDGTGKLSDGNNKLTSGLKEINSQVPKLQDGVSALSNGASALNTGLGKLNGTVPALASPINQLASGASTLNNGVNSALNGSNALNSKSGDLVNGINSAAEAYDKQLVAGYTNKLVPGIKNGADQLSAGAQQLNDSVKSLPDQTQQLANGASLIDTGVKALVSQTAESQQALQNASKYLEAYIQSNPQAMADPNMAAYVKTMKALSSAADNPDTQKNIKKLTDGTAELKNGTAKLNEGSKSLSAGTAQLAAGTKQLSNQLDLNDENSAVSQFNAGLTSYKAKAIAPLQSGIKQYTDGVGQLHGGLNALADGSAKISGGLGTLNSKIPTLSEASQKLYDGSAALSNGINQLGSKIPALASGTKQLENGSVTLGEGLTTLNDGQNELKTGLNDGIEKISTKLKTPSKDLGKFVGSPVDVKTTNIDEVSNYGSGLAPYFLPISLWLGAVLMMLIIKIKNENFTDLNRFDFVIGKYLNYAILGIVQALCLGGVVYALNITPKHPALLFISLIITALSFDAILYALVSLFGLIGEGLSIVILVLQLCSDAGTFPMELLPSFFQNISTFLPFTYVVEISREVLFASNINMSLVIKDLLILGLFALISLILAFTFSKQGIAVNESIEDALDGNYSDDYQAKTYKKAVNE</sequence>
<dbReference type="InterPro" id="IPR013525">
    <property type="entry name" value="ABC2_TM"/>
</dbReference>
<feature type="transmembrane region" description="Helical" evidence="5">
    <location>
        <begin position="21"/>
        <end position="43"/>
    </location>
</feature>
<protein>
    <submittedName>
        <fullName evidence="7">YhgE/Pip domain-containing protein</fullName>
    </submittedName>
</protein>
<feature type="domain" description="ABC-2 type transporter transmembrane" evidence="6">
    <location>
        <begin position="25"/>
        <end position="176"/>
    </location>
</feature>
<proteinExistence type="predicted"/>
<dbReference type="NCBIfam" id="TIGR03061">
    <property type="entry name" value="pip_yhgE_Nterm"/>
    <property type="match status" value="1"/>
</dbReference>
<evidence type="ECO:0000256" key="1">
    <source>
        <dbReference type="ARBA" id="ARBA00004141"/>
    </source>
</evidence>
<reference evidence="7 8" key="1">
    <citation type="submission" date="2019-08" db="EMBL/GenBank/DDBJ databases">
        <title>In-depth cultivation of the pig gut microbiome towards novel bacterial diversity and tailored functional studies.</title>
        <authorList>
            <person name="Wylensek D."/>
            <person name="Hitch T.C.A."/>
            <person name="Clavel T."/>
        </authorList>
    </citation>
    <scope>NUCLEOTIDE SEQUENCE [LARGE SCALE GENOMIC DNA]</scope>
    <source>
        <strain evidence="7 8">WCA-383-APC-5B</strain>
    </source>
</reference>
<evidence type="ECO:0000259" key="6">
    <source>
        <dbReference type="Pfam" id="PF12698"/>
    </source>
</evidence>
<dbReference type="RefSeq" id="WP_154532348.1">
    <property type="nucleotide sequence ID" value="NZ_VULX01000031.1"/>
</dbReference>
<feature type="transmembrane region" description="Helical" evidence="5">
    <location>
        <begin position="663"/>
        <end position="686"/>
    </location>
</feature>
<dbReference type="InterPro" id="IPR017500">
    <property type="entry name" value="Phage_infect_YhgE_N"/>
</dbReference>
<dbReference type="GO" id="GO:0016020">
    <property type="term" value="C:membrane"/>
    <property type="evidence" value="ECO:0007669"/>
    <property type="project" value="UniProtKB-SubCell"/>
</dbReference>
<evidence type="ECO:0000256" key="5">
    <source>
        <dbReference type="SAM" id="Phobius"/>
    </source>
</evidence>
<feature type="transmembrane region" description="Helical" evidence="5">
    <location>
        <begin position="782"/>
        <end position="800"/>
    </location>
</feature>
<dbReference type="SUPFAM" id="SSF58104">
    <property type="entry name" value="Methyl-accepting chemotaxis protein (MCP) signaling domain"/>
    <property type="match status" value="1"/>
</dbReference>
<accession>A0A7X2T2N6</accession>
<dbReference type="Gene3D" id="3.40.1710.10">
    <property type="entry name" value="abc type-2 transporter like domain"/>
    <property type="match status" value="1"/>
</dbReference>
<dbReference type="Proteomes" id="UP000460287">
    <property type="component" value="Unassembled WGS sequence"/>
</dbReference>
<name>A0A7X2T2N6_9CLOT</name>
<evidence type="ECO:0000313" key="8">
    <source>
        <dbReference type="Proteomes" id="UP000460287"/>
    </source>
</evidence>
<evidence type="ECO:0000256" key="2">
    <source>
        <dbReference type="ARBA" id="ARBA00022692"/>
    </source>
</evidence>
<dbReference type="NCBIfam" id="TIGR03057">
    <property type="entry name" value="xxxLxxG_by_4"/>
    <property type="match status" value="5"/>
</dbReference>
<dbReference type="EMBL" id="VULX01000031">
    <property type="protein sequence ID" value="MSR92445.1"/>
    <property type="molecule type" value="Genomic_DNA"/>
</dbReference>
<dbReference type="PANTHER" id="PTHR43077">
    <property type="entry name" value="TRANSPORT PERMEASE YVFS-RELATED"/>
    <property type="match status" value="1"/>
</dbReference>
<keyword evidence="8" id="KW-1185">Reference proteome</keyword>
<evidence type="ECO:0000256" key="4">
    <source>
        <dbReference type="ARBA" id="ARBA00023136"/>
    </source>
</evidence>
<keyword evidence="2 5" id="KW-0812">Transmembrane</keyword>
<dbReference type="InterPro" id="IPR017501">
    <property type="entry name" value="Phage_infect_YhgE_C"/>
</dbReference>
<keyword evidence="4 5" id="KW-0472">Membrane</keyword>
<dbReference type="AlphaFoldDB" id="A0A7X2T2N6"/>
<feature type="transmembrane region" description="Helical" evidence="5">
    <location>
        <begin position="743"/>
        <end position="761"/>
    </location>
</feature>
<evidence type="ECO:0000256" key="3">
    <source>
        <dbReference type="ARBA" id="ARBA00022989"/>
    </source>
</evidence>
<dbReference type="NCBIfam" id="TIGR03062">
    <property type="entry name" value="pip_yhgE_Cterm"/>
    <property type="match status" value="1"/>
</dbReference>
<dbReference type="Pfam" id="PF12698">
    <property type="entry name" value="ABC2_membrane_3"/>
    <property type="match status" value="2"/>
</dbReference>
<comment type="subcellular location">
    <subcellularLocation>
        <location evidence="1">Membrane</location>
        <topology evidence="1">Multi-pass membrane protein</topology>
    </subcellularLocation>
</comment>
<feature type="domain" description="ABC-2 type transporter transmembrane" evidence="6">
    <location>
        <begin position="563"/>
        <end position="797"/>
    </location>
</feature>
<dbReference type="InterPro" id="IPR023908">
    <property type="entry name" value="xxxLxxG_rpt"/>
</dbReference>
<feature type="transmembrane region" description="Helical" evidence="5">
    <location>
        <begin position="692"/>
        <end position="713"/>
    </location>
</feature>
<keyword evidence="3 5" id="KW-1133">Transmembrane helix</keyword>
<feature type="transmembrane region" description="Helical" evidence="5">
    <location>
        <begin position="623"/>
        <end position="643"/>
    </location>
</feature>
<dbReference type="GO" id="GO:0140359">
    <property type="term" value="F:ABC-type transporter activity"/>
    <property type="evidence" value="ECO:0007669"/>
    <property type="project" value="InterPro"/>
</dbReference>